<accession>A0A7S7SJH7</accession>
<evidence type="ECO:0000313" key="1">
    <source>
        <dbReference type="EMBL" id="QOY86708.1"/>
    </source>
</evidence>
<evidence type="ECO:0000313" key="2">
    <source>
        <dbReference type="Proteomes" id="UP000593892"/>
    </source>
</evidence>
<gene>
    <name evidence="1" type="ORF">IRI77_28560</name>
</gene>
<name>A0A7S7SJH7_PALFE</name>
<sequence length="167" mass="18795">MEQLLHLRSSDPDLEAKLVQLHRVVESQIFRDSAKKCKFLRYVVEESILGNEIKETTVGIEIYKPDYDPCVDAHVRVAAREIRAMLKQYYAGEGASDEVVIELPLGTYSPIFRLRQPNSAEEIARLSQMIAFLELRLASARQVLSRLGPAPEACVEEALPGKRDGRG</sequence>
<dbReference type="Proteomes" id="UP000593892">
    <property type="component" value="Chromosome"/>
</dbReference>
<dbReference type="AlphaFoldDB" id="A0A7S7SJH7"/>
<protein>
    <submittedName>
        <fullName evidence="1">Uncharacterized protein</fullName>
    </submittedName>
</protein>
<keyword evidence="2" id="KW-1185">Reference proteome</keyword>
<reference evidence="1 2" key="1">
    <citation type="submission" date="2020-10" db="EMBL/GenBank/DDBJ databases">
        <title>Complete genome sequence of Paludibaculum fermentans P105T, a facultatively anaerobic acidobacterium capable of dissimilatory Fe(III) reduction.</title>
        <authorList>
            <person name="Dedysh S.N."/>
            <person name="Beletsky A.V."/>
            <person name="Kulichevskaya I.S."/>
            <person name="Mardanov A.V."/>
            <person name="Ravin N.V."/>
        </authorList>
    </citation>
    <scope>NUCLEOTIDE SEQUENCE [LARGE SCALE GENOMIC DNA]</scope>
    <source>
        <strain evidence="1 2">P105</strain>
    </source>
</reference>
<organism evidence="1 2">
    <name type="scientific">Paludibaculum fermentans</name>
    <dbReference type="NCBI Taxonomy" id="1473598"/>
    <lineage>
        <taxon>Bacteria</taxon>
        <taxon>Pseudomonadati</taxon>
        <taxon>Acidobacteriota</taxon>
        <taxon>Terriglobia</taxon>
        <taxon>Bryobacterales</taxon>
        <taxon>Bryobacteraceae</taxon>
        <taxon>Paludibaculum</taxon>
    </lineage>
</organism>
<dbReference type="RefSeq" id="WP_194448377.1">
    <property type="nucleotide sequence ID" value="NZ_CP063849.1"/>
</dbReference>
<dbReference type="KEGG" id="pfer:IRI77_28560"/>
<dbReference type="EMBL" id="CP063849">
    <property type="protein sequence ID" value="QOY86708.1"/>
    <property type="molecule type" value="Genomic_DNA"/>
</dbReference>
<proteinExistence type="predicted"/>